<keyword evidence="1" id="KW-0732">Signal</keyword>
<keyword evidence="4" id="KW-1185">Reference proteome</keyword>
<evidence type="ECO:0000259" key="2">
    <source>
        <dbReference type="SMART" id="SM00062"/>
    </source>
</evidence>
<dbReference type="eggNOG" id="COG0834">
    <property type="taxonomic scope" value="Bacteria"/>
</dbReference>
<organism evidence="3 4">
    <name type="scientific">Verminephrobacter eiseniae (strain EF01-2)</name>
    <dbReference type="NCBI Taxonomy" id="391735"/>
    <lineage>
        <taxon>Bacteria</taxon>
        <taxon>Pseudomonadati</taxon>
        <taxon>Pseudomonadota</taxon>
        <taxon>Betaproteobacteria</taxon>
        <taxon>Burkholderiales</taxon>
        <taxon>Comamonadaceae</taxon>
        <taxon>Verminephrobacter</taxon>
    </lineage>
</organism>
<dbReference type="PANTHER" id="PTHR35936:SF17">
    <property type="entry name" value="ARGININE-BINDING EXTRACELLULAR PROTEIN ARTP"/>
    <property type="match status" value="1"/>
</dbReference>
<evidence type="ECO:0000313" key="4">
    <source>
        <dbReference type="Proteomes" id="UP000000374"/>
    </source>
</evidence>
<dbReference type="Proteomes" id="UP000000374">
    <property type="component" value="Chromosome"/>
</dbReference>
<dbReference type="KEGG" id="vei:Veis_3566"/>
<sequence length="312" mass="33286">MKKTLPRWGRSDPSNSLGRASAALPARAAVARRAGRAVGLVGLGALAAALLGGGISALAQTPPAPGVSARVDAIRKAGVLRVGVVNNPPWLAQNTSGAGEPWSGPSWTLGKEFARLLGVQIQPVVVSHETKVPALVANQMDIMIGPLNETAARAKVIDFVIFSNTGVCLFGRADNPRFTGVQTLEDFNRPELTIAYFSGAGEEPLVRQHFAKAKLRGVANSGSVAPIEEVLAGRSDMAPINRMLWPSISKKLKGLAVFPKENDCQDSKIFQIDTGMGVAKEQPAYLEWLRAVARRMQPALTDEERRATQNLK</sequence>
<reference evidence="4" key="1">
    <citation type="submission" date="2006-12" db="EMBL/GenBank/DDBJ databases">
        <title>Complete sequence of chromosome 1 of Verminephrobacter eiseniae EF01-2.</title>
        <authorList>
            <person name="Copeland A."/>
            <person name="Lucas S."/>
            <person name="Lapidus A."/>
            <person name="Barry K."/>
            <person name="Detter J.C."/>
            <person name="Glavina del Rio T."/>
            <person name="Dalin E."/>
            <person name="Tice H."/>
            <person name="Pitluck S."/>
            <person name="Chertkov O."/>
            <person name="Brettin T."/>
            <person name="Bruce D."/>
            <person name="Han C."/>
            <person name="Tapia R."/>
            <person name="Gilna P."/>
            <person name="Schmutz J."/>
            <person name="Larimer F."/>
            <person name="Land M."/>
            <person name="Hauser L."/>
            <person name="Kyrpides N."/>
            <person name="Kim E."/>
            <person name="Stahl D."/>
            <person name="Richardson P."/>
        </authorList>
    </citation>
    <scope>NUCLEOTIDE SEQUENCE [LARGE SCALE GENOMIC DNA]</scope>
    <source>
        <strain evidence="4">EF01-2</strain>
    </source>
</reference>
<accession>A1WNS7</accession>
<dbReference type="Pfam" id="PF00497">
    <property type="entry name" value="SBP_bac_3"/>
    <property type="match status" value="1"/>
</dbReference>
<gene>
    <name evidence="3" type="ordered locus">Veis_3566</name>
</gene>
<feature type="domain" description="Solute-binding protein family 3/N-terminal" evidence="2">
    <location>
        <begin position="79"/>
        <end position="308"/>
    </location>
</feature>
<protein>
    <submittedName>
        <fullName evidence="3">Extracellular solute-binding protein, family 3</fullName>
    </submittedName>
</protein>
<dbReference type="InterPro" id="IPR001638">
    <property type="entry name" value="Solute-binding_3/MltF_N"/>
</dbReference>
<dbReference type="SMART" id="SM00062">
    <property type="entry name" value="PBPb"/>
    <property type="match status" value="1"/>
</dbReference>
<dbReference type="AlphaFoldDB" id="A1WNS7"/>
<dbReference type="Gene3D" id="3.40.190.10">
    <property type="entry name" value="Periplasmic binding protein-like II"/>
    <property type="match status" value="2"/>
</dbReference>
<evidence type="ECO:0000313" key="3">
    <source>
        <dbReference type="EMBL" id="ABM59284.1"/>
    </source>
</evidence>
<name>A1WNS7_VEREI</name>
<dbReference type="HOGENOM" id="CLU_891225_0_0_4"/>
<proteinExistence type="predicted"/>
<dbReference type="EMBL" id="CP000542">
    <property type="protein sequence ID" value="ABM59284.1"/>
    <property type="molecule type" value="Genomic_DNA"/>
</dbReference>
<dbReference type="STRING" id="391735.Veis_3566"/>
<evidence type="ECO:0000256" key="1">
    <source>
        <dbReference type="ARBA" id="ARBA00022729"/>
    </source>
</evidence>
<dbReference type="PANTHER" id="PTHR35936">
    <property type="entry name" value="MEMBRANE-BOUND LYTIC MUREIN TRANSGLYCOSYLASE F"/>
    <property type="match status" value="1"/>
</dbReference>
<dbReference type="SUPFAM" id="SSF53850">
    <property type="entry name" value="Periplasmic binding protein-like II"/>
    <property type="match status" value="1"/>
</dbReference>